<keyword evidence="1" id="KW-0732">Signal</keyword>
<evidence type="ECO:0000313" key="2">
    <source>
        <dbReference type="EMBL" id="CAD1827944.1"/>
    </source>
</evidence>
<sequence length="182" mass="20059">MRLGAAFRVLFAVNFRVVLACLRTPRVATGAAAAAASRSKGCCSCRCSEQQHGLLLLLAAARAAAAAATNSRGCCCGHQQQGLLLRLLLQIVAAASAAADAVMGTAIINEVDSRLQHCAFGDSNRVQFYLNFEIEVDIRVRMVVRFRLRFIPIGVKRNWNEIELLIKERSLWTYSFNRIFVE</sequence>
<gene>
    <name evidence="2" type="ORF">CB5_LOCUS11155</name>
</gene>
<accession>A0A6V7PB97</accession>
<organism evidence="2">
    <name type="scientific">Ananas comosus var. bracteatus</name>
    <name type="common">red pineapple</name>
    <dbReference type="NCBI Taxonomy" id="296719"/>
    <lineage>
        <taxon>Eukaryota</taxon>
        <taxon>Viridiplantae</taxon>
        <taxon>Streptophyta</taxon>
        <taxon>Embryophyta</taxon>
        <taxon>Tracheophyta</taxon>
        <taxon>Spermatophyta</taxon>
        <taxon>Magnoliopsida</taxon>
        <taxon>Liliopsida</taxon>
        <taxon>Poales</taxon>
        <taxon>Bromeliaceae</taxon>
        <taxon>Bromelioideae</taxon>
        <taxon>Ananas</taxon>
    </lineage>
</organism>
<evidence type="ECO:0008006" key="3">
    <source>
        <dbReference type="Google" id="ProtNLM"/>
    </source>
</evidence>
<dbReference type="EMBL" id="LR862147">
    <property type="protein sequence ID" value="CAD1827944.1"/>
    <property type="molecule type" value="Genomic_DNA"/>
</dbReference>
<feature type="chain" id="PRO_5028034695" description="Secreted protein" evidence="1">
    <location>
        <begin position="21"/>
        <end position="182"/>
    </location>
</feature>
<feature type="signal peptide" evidence="1">
    <location>
        <begin position="1"/>
        <end position="20"/>
    </location>
</feature>
<protein>
    <recommendedName>
        <fullName evidence="3">Secreted protein</fullName>
    </recommendedName>
</protein>
<dbReference type="AlphaFoldDB" id="A0A6V7PB97"/>
<reference evidence="2" key="1">
    <citation type="submission" date="2020-07" db="EMBL/GenBank/DDBJ databases">
        <authorList>
            <person name="Lin J."/>
        </authorList>
    </citation>
    <scope>NUCLEOTIDE SEQUENCE</scope>
</reference>
<evidence type="ECO:0000256" key="1">
    <source>
        <dbReference type="SAM" id="SignalP"/>
    </source>
</evidence>
<proteinExistence type="predicted"/>
<name>A0A6V7PB97_ANACO</name>